<dbReference type="STRING" id="406817.XNC1_2592"/>
<evidence type="ECO:0000313" key="3">
    <source>
        <dbReference type="Proteomes" id="UP000008075"/>
    </source>
</evidence>
<dbReference type="HOGENOM" id="CLU_2978286_0_0_6"/>
<sequence length="58" mass="6883">MYNLLPHQKDLDITREKILSSLNYMNKIMKINSSCPLGFPILLIYYYFSRYYVSGDVV</sequence>
<dbReference type="EMBL" id="FN667742">
    <property type="protein sequence ID" value="CBJ90647.1"/>
    <property type="molecule type" value="Genomic_DNA"/>
</dbReference>
<accession>D3VHK2</accession>
<protein>
    <submittedName>
        <fullName evidence="2">Uncharacterized protein</fullName>
    </submittedName>
</protein>
<evidence type="ECO:0000313" key="2">
    <source>
        <dbReference type="EMBL" id="CBJ90647.1"/>
    </source>
</evidence>
<organism evidence="2 3">
    <name type="scientific">Xenorhabdus nematophila (strain ATCC 19061 / DSM 3370 / CCUG 14189 / LMG 1036 / NCIMB 9965 / AN6)</name>
    <dbReference type="NCBI Taxonomy" id="406817"/>
    <lineage>
        <taxon>Bacteria</taxon>
        <taxon>Pseudomonadati</taxon>
        <taxon>Pseudomonadota</taxon>
        <taxon>Gammaproteobacteria</taxon>
        <taxon>Enterobacterales</taxon>
        <taxon>Morganellaceae</taxon>
        <taxon>Xenorhabdus</taxon>
    </lineage>
</organism>
<dbReference type="KEGG" id="xne:XNC1_2592"/>
<dbReference type="Proteomes" id="UP000008075">
    <property type="component" value="Chromosome"/>
</dbReference>
<name>D3VHK2_XENNA</name>
<reference evidence="2 3" key="1">
    <citation type="journal article" date="2011" name="PLoS ONE">
        <title>The entomopathogenic bacterial endosymbionts xenorhabdus and photorhabdus: convergent lifestyles from divergent genomes.</title>
        <authorList>
            <person name="Chaston J.M."/>
            <person name="Suen G."/>
            <person name="Tucker S.L."/>
            <person name="Andersen A.W."/>
            <person name="Bhasin A."/>
            <person name="Bode E."/>
            <person name="Bode H.B."/>
            <person name="Brachmann A.O."/>
            <person name="Cowles C.E."/>
            <person name="Cowles K.N."/>
            <person name="Darby C."/>
            <person name="de Leon L."/>
            <person name="Drace K."/>
            <person name="Du Z."/>
            <person name="Givaudan A."/>
            <person name="Herbert Tran E.E."/>
            <person name="Jewell K.A."/>
            <person name="Knack J.J."/>
            <person name="Krasomil-Osterfeld K.C."/>
            <person name="Kukor R."/>
            <person name="Lanois A."/>
            <person name="Latreille P."/>
            <person name="Leimgruber N.K."/>
            <person name="Lipke C.M."/>
            <person name="Liu R."/>
            <person name="Lu X."/>
            <person name="Martens E.C."/>
            <person name="Marri P.R."/>
            <person name="Medigue C."/>
            <person name="Menard M.L."/>
            <person name="Miller N.M."/>
            <person name="Morales-Soto N."/>
            <person name="Norton S."/>
            <person name="Ogier J.C."/>
            <person name="Orchard S.S."/>
            <person name="Park D."/>
            <person name="Park Y."/>
            <person name="Qurollo B.A."/>
            <person name="Sugar D.R."/>
            <person name="Richards G.R."/>
            <person name="Rouy Z."/>
            <person name="Slominski B."/>
            <person name="Slominski K."/>
            <person name="Snyder H."/>
            <person name="Tjaden B.C."/>
            <person name="van der Hoeven R."/>
            <person name="Welch R.D."/>
            <person name="Wheeler C."/>
            <person name="Xiang B."/>
            <person name="Barbazuk B."/>
            <person name="Gaudriault S."/>
            <person name="Goodner B."/>
            <person name="Slater S.C."/>
            <person name="Forst S."/>
            <person name="Goldman B.S."/>
            <person name="Goodrich-Blair H."/>
        </authorList>
    </citation>
    <scope>NUCLEOTIDE SEQUENCE [LARGE SCALE GENOMIC DNA]</scope>
    <source>
        <strain evidence="3">ATCC 19061 / DSM 3370 / CCUG 14189 / LMG 1036 / NCIMB 9965 / AN6</strain>
    </source>
</reference>
<keyword evidence="1" id="KW-0812">Transmembrane</keyword>
<gene>
    <name evidence="2" type="ordered locus">XNC1_2592</name>
</gene>
<feature type="transmembrane region" description="Helical" evidence="1">
    <location>
        <begin position="31"/>
        <end position="48"/>
    </location>
</feature>
<keyword evidence="1" id="KW-1133">Transmembrane helix</keyword>
<keyword evidence="1" id="KW-0472">Membrane</keyword>
<proteinExistence type="predicted"/>
<dbReference type="AlphaFoldDB" id="D3VHK2"/>
<keyword evidence="3" id="KW-1185">Reference proteome</keyword>
<evidence type="ECO:0000256" key="1">
    <source>
        <dbReference type="SAM" id="Phobius"/>
    </source>
</evidence>